<name>A0ABW3BU89_9FLAO</name>
<accession>A0ABW3BU89</accession>
<protein>
    <submittedName>
        <fullName evidence="1">Uncharacterized protein</fullName>
    </submittedName>
</protein>
<keyword evidence="2" id="KW-1185">Reference proteome</keyword>
<dbReference type="RefSeq" id="WP_379941721.1">
    <property type="nucleotide sequence ID" value="NZ_JBHTIB010000012.1"/>
</dbReference>
<gene>
    <name evidence="1" type="ORF">ACFQ0I_09770</name>
</gene>
<evidence type="ECO:0000313" key="1">
    <source>
        <dbReference type="EMBL" id="MFD0836052.1"/>
    </source>
</evidence>
<proteinExistence type="predicted"/>
<comment type="caution">
    <text evidence="1">The sequence shown here is derived from an EMBL/GenBank/DDBJ whole genome shotgun (WGS) entry which is preliminary data.</text>
</comment>
<reference evidence="2" key="1">
    <citation type="journal article" date="2019" name="Int. J. Syst. Evol. Microbiol.">
        <title>The Global Catalogue of Microorganisms (GCM) 10K type strain sequencing project: providing services to taxonomists for standard genome sequencing and annotation.</title>
        <authorList>
            <consortium name="The Broad Institute Genomics Platform"/>
            <consortium name="The Broad Institute Genome Sequencing Center for Infectious Disease"/>
            <person name="Wu L."/>
            <person name="Ma J."/>
        </authorList>
    </citation>
    <scope>NUCLEOTIDE SEQUENCE [LARGE SCALE GENOMIC DNA]</scope>
    <source>
        <strain evidence="2">CCUG 60529</strain>
    </source>
</reference>
<dbReference type="EMBL" id="JBHTIB010000012">
    <property type="protein sequence ID" value="MFD0836052.1"/>
    <property type="molecule type" value="Genomic_DNA"/>
</dbReference>
<dbReference type="Proteomes" id="UP001597011">
    <property type="component" value="Unassembled WGS sequence"/>
</dbReference>
<evidence type="ECO:0000313" key="2">
    <source>
        <dbReference type="Proteomes" id="UP001597011"/>
    </source>
</evidence>
<organism evidence="1 2">
    <name type="scientific">Mariniflexile aquimaris</name>
    <dbReference type="NCBI Taxonomy" id="881009"/>
    <lineage>
        <taxon>Bacteria</taxon>
        <taxon>Pseudomonadati</taxon>
        <taxon>Bacteroidota</taxon>
        <taxon>Flavobacteriia</taxon>
        <taxon>Flavobacteriales</taxon>
        <taxon>Flavobacteriaceae</taxon>
        <taxon>Mariniflexile</taxon>
    </lineage>
</organism>
<sequence length="162" mass="18794">MNIEYLNERINDYKNSIETVVDKKKLWKSEVKTLLRNTLNAIVDKYKIGWRVQELDWIGAKDAINIIFDSFPVELIEQTNELANYQFLQGGALVFSQSYNGNVAVTILFPLNDQTSLEDSSMELGIYNPKDISEKLIVEKVDEFLKEIIKWEVPNQKNKLGY</sequence>